<gene>
    <name evidence="2" type="ORF">SAMN05660733_07782</name>
</gene>
<organism evidence="2 3">
    <name type="scientific">Lentzea albidocapillata</name>
    <dbReference type="NCBI Taxonomy" id="40571"/>
    <lineage>
        <taxon>Bacteria</taxon>
        <taxon>Bacillati</taxon>
        <taxon>Actinomycetota</taxon>
        <taxon>Actinomycetes</taxon>
        <taxon>Pseudonocardiales</taxon>
        <taxon>Pseudonocardiaceae</taxon>
        <taxon>Lentzea</taxon>
    </lineage>
</organism>
<protein>
    <submittedName>
        <fullName evidence="2">Uncharacterized protein</fullName>
    </submittedName>
</protein>
<evidence type="ECO:0000256" key="1">
    <source>
        <dbReference type="SAM" id="MobiDB-lite"/>
    </source>
</evidence>
<dbReference type="AlphaFoldDB" id="A0A1W2FSP8"/>
<evidence type="ECO:0000313" key="2">
    <source>
        <dbReference type="EMBL" id="SMD24656.1"/>
    </source>
</evidence>
<feature type="compositionally biased region" description="Basic and acidic residues" evidence="1">
    <location>
        <begin position="8"/>
        <end position="23"/>
    </location>
</feature>
<evidence type="ECO:0000313" key="3">
    <source>
        <dbReference type="Proteomes" id="UP000192840"/>
    </source>
</evidence>
<dbReference type="EMBL" id="FWYC01000022">
    <property type="protein sequence ID" value="SMD24656.1"/>
    <property type="molecule type" value="Genomic_DNA"/>
</dbReference>
<keyword evidence="3" id="KW-1185">Reference proteome</keyword>
<sequence length="53" mass="5949">MLCGLEIQEQRSRDQPYTREKGEGSGSRFRSSALFFTHTAIIAARNQKDDTSG</sequence>
<accession>A0A1W2FSP8</accession>
<reference evidence="3" key="1">
    <citation type="submission" date="2017-04" db="EMBL/GenBank/DDBJ databases">
        <authorList>
            <person name="Varghese N."/>
            <person name="Submissions S."/>
        </authorList>
    </citation>
    <scope>NUCLEOTIDE SEQUENCE [LARGE SCALE GENOMIC DNA]</scope>
    <source>
        <strain evidence="3">DSM 44073</strain>
    </source>
</reference>
<feature type="region of interest" description="Disordered" evidence="1">
    <location>
        <begin position="1"/>
        <end position="29"/>
    </location>
</feature>
<proteinExistence type="predicted"/>
<dbReference type="Proteomes" id="UP000192840">
    <property type="component" value="Unassembled WGS sequence"/>
</dbReference>
<name>A0A1W2FSP8_9PSEU</name>